<organism evidence="3 4">
    <name type="scientific">Oceanisphaera arctica</name>
    <dbReference type="NCBI Taxonomy" id="641510"/>
    <lineage>
        <taxon>Bacteria</taxon>
        <taxon>Pseudomonadati</taxon>
        <taxon>Pseudomonadota</taxon>
        <taxon>Gammaproteobacteria</taxon>
        <taxon>Aeromonadales</taxon>
        <taxon>Aeromonadaceae</taxon>
        <taxon>Oceanisphaera</taxon>
    </lineage>
</organism>
<dbReference type="GO" id="GO:0016810">
    <property type="term" value="F:hydrolase activity, acting on carbon-nitrogen (but not peptide) bonds"/>
    <property type="evidence" value="ECO:0007669"/>
    <property type="project" value="InterPro"/>
</dbReference>
<dbReference type="PANTHER" id="PTHR22642:SF2">
    <property type="entry name" value="PROTEIN LONG AFTER FAR-RED 3"/>
    <property type="match status" value="1"/>
</dbReference>
<evidence type="ECO:0000313" key="4">
    <source>
        <dbReference type="Proteomes" id="UP000242231"/>
    </source>
</evidence>
<name>A0A2P5TQS0_9GAMM</name>
<dbReference type="InterPro" id="IPR011059">
    <property type="entry name" value="Metal-dep_hydrolase_composite"/>
</dbReference>
<dbReference type="EMBL" id="MPZM01000003">
    <property type="protein sequence ID" value="PPL18106.1"/>
    <property type="molecule type" value="Genomic_DNA"/>
</dbReference>
<proteinExistence type="predicted"/>
<dbReference type="InterPro" id="IPR013108">
    <property type="entry name" value="Amidohydro_3"/>
</dbReference>
<feature type="domain" description="Amidohydrolase 3" evidence="2">
    <location>
        <begin position="81"/>
        <end position="573"/>
    </location>
</feature>
<evidence type="ECO:0000259" key="2">
    <source>
        <dbReference type="Pfam" id="PF07969"/>
    </source>
</evidence>
<dbReference type="SUPFAM" id="SSF51338">
    <property type="entry name" value="Composite domain of metallo-dependent hydrolases"/>
    <property type="match status" value="1"/>
</dbReference>
<dbReference type="Proteomes" id="UP000242231">
    <property type="component" value="Unassembled WGS sequence"/>
</dbReference>
<reference evidence="4" key="1">
    <citation type="submission" date="2016-11" db="EMBL/GenBank/DDBJ databases">
        <authorList>
            <person name="Sisinthy S."/>
            <person name="Ara S."/>
            <person name="Gundlapally S.R."/>
        </authorList>
    </citation>
    <scope>NUCLEOTIDE SEQUENCE [LARGE SCALE GENOMIC DNA]</scope>
    <source>
        <strain evidence="4">V1-41</strain>
    </source>
</reference>
<sequence>MDMDNALRKVSSLALLMAPLMAFGATANQDGTAETIYHNAKVVTVNDSFEIAEAVAVKNGHIMAVGSNSQIQALASTDTKLVDLHGKTLLPGFYDGHIHVGTGARPFGATFNVPTPDQLGEVLAEQAAKVPAGEWLVGVMNRPYCHMKMPNRWELDAIVPDHPVMLACGVLKLTLNSQAIGKAGLSKDTPEPKDGLIVRDEQGEPLGVLTMGARSYALGVIPKPSLSDEQARENLRAQLKKFPPMGVTSVNVAGVRPNELRLIQDVYARWGDELPRATLQIFMFPGYDHVETSLAEIEGLGFHSGIGDQRLKLGAIKMAMDGAIAVPDFKTIEPYDSQVSFDEHGPWENHDGHFDGVTVIPQDNLYKVGKRAHELGWQLGIHTIGDAAAVQAVEVLERILKESPKKDHRHHLHHLTIRPPEATLAKIADLDIIVDTQPNYTYYNNAFMLAAVSGERLERQNPQRSLLDHGIKIAYGSDGLPHGPLLGIWAATTRIGYDGKVYGAEEAIKVEEAIRAYTQGPAYLTFDENERGSIEEGKVADMVVLAEDPLTIDPLKLRDVAVEKTIVAGEEVFAGSHVEPYYQLPPAL</sequence>
<keyword evidence="4" id="KW-1185">Reference proteome</keyword>
<gene>
    <name evidence="3" type="ORF">UN63_02835</name>
</gene>
<dbReference type="PANTHER" id="PTHR22642">
    <property type="entry name" value="IMIDAZOLONEPROPIONASE"/>
    <property type="match status" value="1"/>
</dbReference>
<feature type="chain" id="PRO_5015174941" description="Amidohydrolase 3 domain-containing protein" evidence="1">
    <location>
        <begin position="28"/>
        <end position="588"/>
    </location>
</feature>
<comment type="caution">
    <text evidence="3">The sequence shown here is derived from an EMBL/GenBank/DDBJ whole genome shotgun (WGS) entry which is preliminary data.</text>
</comment>
<dbReference type="SUPFAM" id="SSF51556">
    <property type="entry name" value="Metallo-dependent hydrolases"/>
    <property type="match status" value="1"/>
</dbReference>
<accession>A0A2P5TQS0</accession>
<dbReference type="Pfam" id="PF07969">
    <property type="entry name" value="Amidohydro_3"/>
    <property type="match status" value="1"/>
</dbReference>
<protein>
    <recommendedName>
        <fullName evidence="2">Amidohydrolase 3 domain-containing protein</fullName>
    </recommendedName>
</protein>
<dbReference type="AlphaFoldDB" id="A0A2P5TQS0"/>
<evidence type="ECO:0000313" key="3">
    <source>
        <dbReference type="EMBL" id="PPL18106.1"/>
    </source>
</evidence>
<dbReference type="InterPro" id="IPR033932">
    <property type="entry name" value="YtcJ-like"/>
</dbReference>
<keyword evidence="1" id="KW-0732">Signal</keyword>
<feature type="signal peptide" evidence="1">
    <location>
        <begin position="1"/>
        <end position="27"/>
    </location>
</feature>
<dbReference type="CDD" id="cd01300">
    <property type="entry name" value="YtcJ_like"/>
    <property type="match status" value="1"/>
</dbReference>
<dbReference type="InterPro" id="IPR032466">
    <property type="entry name" value="Metal_Hydrolase"/>
</dbReference>
<evidence type="ECO:0000256" key="1">
    <source>
        <dbReference type="SAM" id="SignalP"/>
    </source>
</evidence>
<dbReference type="Gene3D" id="3.10.310.70">
    <property type="match status" value="1"/>
</dbReference>
<dbReference type="Gene3D" id="3.20.20.140">
    <property type="entry name" value="Metal-dependent hydrolases"/>
    <property type="match status" value="1"/>
</dbReference>
<dbReference type="Gene3D" id="2.30.40.10">
    <property type="entry name" value="Urease, subunit C, domain 1"/>
    <property type="match status" value="1"/>
</dbReference>